<sequence>MPLTTPTVGCVRGVMKHPAAPCPARYKHTTCGVVVEASLAGRRAGCS</sequence>
<protein>
    <submittedName>
        <fullName evidence="1">Uncharacterized protein</fullName>
    </submittedName>
</protein>
<dbReference type="EMBL" id="BK014837">
    <property type="protein sequence ID" value="DAD77991.1"/>
    <property type="molecule type" value="Genomic_DNA"/>
</dbReference>
<organism evidence="1">
    <name type="scientific">Siphoviridae sp. ctETQ12</name>
    <dbReference type="NCBI Taxonomy" id="2826206"/>
    <lineage>
        <taxon>Viruses</taxon>
        <taxon>Duplodnaviria</taxon>
        <taxon>Heunggongvirae</taxon>
        <taxon>Uroviricota</taxon>
        <taxon>Caudoviricetes</taxon>
    </lineage>
</organism>
<name>A0A8S5M7B2_9CAUD</name>
<evidence type="ECO:0000313" key="1">
    <source>
        <dbReference type="EMBL" id="DAD77991.1"/>
    </source>
</evidence>
<proteinExistence type="predicted"/>
<reference evidence="1" key="1">
    <citation type="journal article" date="2021" name="Proc. Natl. Acad. Sci. U.S.A.">
        <title>A Catalog of Tens of Thousands of Viruses from Human Metagenomes Reveals Hidden Associations with Chronic Diseases.</title>
        <authorList>
            <person name="Tisza M.J."/>
            <person name="Buck C.B."/>
        </authorList>
    </citation>
    <scope>NUCLEOTIDE SEQUENCE</scope>
    <source>
        <strain evidence="1">CtETQ12</strain>
    </source>
</reference>
<accession>A0A8S5M7B2</accession>